<dbReference type="GO" id="GO:0005506">
    <property type="term" value="F:iron ion binding"/>
    <property type="evidence" value="ECO:0007669"/>
    <property type="project" value="UniProtKB-UniRule"/>
</dbReference>
<comment type="subunit">
    <text evidence="6">Homooctamer; tetramer of dimers.</text>
</comment>
<evidence type="ECO:0000313" key="8">
    <source>
        <dbReference type="EMBL" id="HGU59922.1"/>
    </source>
</evidence>
<keyword evidence="5 6" id="KW-0520">NAD</keyword>
<dbReference type="GO" id="GO:0016763">
    <property type="term" value="F:pentosyltransferase activity"/>
    <property type="evidence" value="ECO:0007669"/>
    <property type="project" value="UniProtKB-UniRule"/>
</dbReference>
<dbReference type="InterPro" id="IPR022828">
    <property type="entry name" value="Thi4_prok"/>
</dbReference>
<comment type="function">
    <text evidence="6">Involved in the biosynthesis of the thiazole moiety of thiamine. Catalyzes the conversion of NAD and glycine to adenosine diphosphate 5-(2-hydroxyethyl)-4-methylthiazole-2-carboxylate (ADT), an adenylated thiazole intermediate, using free sulfide as a source of sulfur.</text>
</comment>
<keyword evidence="3 6" id="KW-0784">Thiamine biosynthesis</keyword>
<feature type="binding site" description="in other chain" evidence="6">
    <location>
        <position position="37"/>
    </location>
    <ligand>
        <name>NAD(+)</name>
        <dbReference type="ChEBI" id="CHEBI:57540"/>
        <note>ligand shared between two adjacent protomers</note>
    </ligand>
</feature>
<feature type="binding site" evidence="6">
    <location>
        <position position="233"/>
    </location>
    <ligand>
        <name>glycine</name>
        <dbReference type="ChEBI" id="CHEBI:57305"/>
    </ligand>
</feature>
<protein>
    <recommendedName>
        <fullName evidence="6">Thiamine thiazole synthase</fullName>
        <ecNumber evidence="6">2.4.2.59</ecNumber>
    </recommendedName>
</protein>
<dbReference type="InterPro" id="IPR036188">
    <property type="entry name" value="FAD/NAD-bd_sf"/>
</dbReference>
<gene>
    <name evidence="6" type="primary">thi4</name>
    <name evidence="9" type="ORF">ENL48_03755</name>
    <name evidence="8" type="ORF">ENT89_07300</name>
    <name evidence="7" type="ORF">ENX77_05155</name>
</gene>
<dbReference type="GO" id="GO:0052837">
    <property type="term" value="P:thiazole biosynthetic process"/>
    <property type="evidence" value="ECO:0007669"/>
    <property type="project" value="UniProtKB-UniRule"/>
</dbReference>
<comment type="similarity">
    <text evidence="6">Belongs to the THI4 family.</text>
</comment>
<organism evidence="8">
    <name type="scientific">Geoglobus ahangari</name>
    <dbReference type="NCBI Taxonomy" id="113653"/>
    <lineage>
        <taxon>Archaea</taxon>
        <taxon>Methanobacteriati</taxon>
        <taxon>Methanobacteriota</taxon>
        <taxon>Archaeoglobi</taxon>
        <taxon>Archaeoglobales</taxon>
        <taxon>Archaeoglobaceae</taxon>
        <taxon>Geoglobus</taxon>
    </lineage>
</organism>
<comment type="caution">
    <text evidence="6">Lacks conserved residue(s) required for the propagation of feature annotation.</text>
</comment>
<dbReference type="NCBIfam" id="TIGR00292">
    <property type="entry name" value="sulfide-dependent adenosine diphosphate thiazole synthase"/>
    <property type="match status" value="1"/>
</dbReference>
<dbReference type="UniPathway" id="UPA00060"/>
<feature type="binding site" evidence="6">
    <location>
        <position position="158"/>
    </location>
    <ligand>
        <name>Fe cation</name>
        <dbReference type="ChEBI" id="CHEBI:24875"/>
        <note>ligand shared between two adjacent protomers</note>
    </ligand>
</feature>
<feature type="binding site" evidence="6">
    <location>
        <begin position="156"/>
        <end position="158"/>
    </location>
    <ligand>
        <name>NAD(+)</name>
        <dbReference type="ChEBI" id="CHEBI:57540"/>
        <note>ligand shared between two adjacent protomers</note>
    </ligand>
</feature>
<keyword evidence="4 6" id="KW-0408">Iron</keyword>
<feature type="binding site" description="in other chain" evidence="6">
    <location>
        <position position="173"/>
    </location>
    <ligand>
        <name>Fe cation</name>
        <dbReference type="ChEBI" id="CHEBI:24875"/>
        <note>ligand shared between two adjacent protomers</note>
    </ligand>
</feature>
<name>A0A7C4WL54_9EURY</name>
<evidence type="ECO:0000256" key="2">
    <source>
        <dbReference type="ARBA" id="ARBA00022723"/>
    </source>
</evidence>
<reference evidence="8" key="1">
    <citation type="journal article" date="2020" name="mSystems">
        <title>Genome- and Community-Level Interaction Insights into Carbon Utilization and Element Cycling Functions of Hydrothermarchaeota in Hydrothermal Sediment.</title>
        <authorList>
            <person name="Zhou Z."/>
            <person name="Liu Y."/>
            <person name="Xu W."/>
            <person name="Pan J."/>
            <person name="Luo Z.H."/>
            <person name="Li M."/>
        </authorList>
    </citation>
    <scope>NUCLEOTIDE SEQUENCE [LARGE SCALE GENOMIC DNA]</scope>
    <source>
        <strain evidence="9">SpSt-10</strain>
        <strain evidence="8">SpSt-62</strain>
        <strain evidence="7">SpSt-97</strain>
    </source>
</reference>
<evidence type="ECO:0000256" key="5">
    <source>
        <dbReference type="ARBA" id="ARBA00023027"/>
    </source>
</evidence>
<dbReference type="EMBL" id="DTPI01000030">
    <property type="protein sequence ID" value="HGE66490.1"/>
    <property type="molecule type" value="Genomic_DNA"/>
</dbReference>
<feature type="binding site" description="in other chain" evidence="6">
    <location>
        <position position="128"/>
    </location>
    <ligand>
        <name>NAD(+)</name>
        <dbReference type="ChEBI" id="CHEBI:57540"/>
        <note>ligand shared between two adjacent protomers</note>
    </ligand>
</feature>
<dbReference type="GO" id="GO:0009228">
    <property type="term" value="P:thiamine biosynthetic process"/>
    <property type="evidence" value="ECO:0007669"/>
    <property type="project" value="UniProtKB-KW"/>
</dbReference>
<dbReference type="EC" id="2.4.2.59" evidence="6"/>
<dbReference type="SUPFAM" id="SSF51905">
    <property type="entry name" value="FAD/NAD(P)-binding domain"/>
    <property type="match status" value="1"/>
</dbReference>
<evidence type="ECO:0000313" key="7">
    <source>
        <dbReference type="EMBL" id="HGE66490.1"/>
    </source>
</evidence>
<feature type="binding site" description="in other chain" evidence="6">
    <location>
        <position position="223"/>
    </location>
    <ligand>
        <name>NAD(+)</name>
        <dbReference type="ChEBI" id="CHEBI:57540"/>
        <note>ligand shared between two adjacent protomers</note>
    </ligand>
</feature>
<comment type="caution">
    <text evidence="8">The sequence shown here is derived from an EMBL/GenBank/DDBJ whole genome shotgun (WGS) entry which is preliminary data.</text>
</comment>
<feature type="binding site" description="in other chain" evidence="6">
    <location>
        <position position="64"/>
    </location>
    <ligand>
        <name>NAD(+)</name>
        <dbReference type="ChEBI" id="CHEBI:57540"/>
        <note>ligand shared between two adjacent protomers</note>
    </ligand>
</feature>
<dbReference type="PRINTS" id="PR00419">
    <property type="entry name" value="ADXRDTASE"/>
</dbReference>
<evidence type="ECO:0000256" key="3">
    <source>
        <dbReference type="ARBA" id="ARBA00022977"/>
    </source>
</evidence>
<evidence type="ECO:0000313" key="9">
    <source>
        <dbReference type="EMBL" id="HHF48300.1"/>
    </source>
</evidence>
<evidence type="ECO:0000256" key="1">
    <source>
        <dbReference type="ARBA" id="ARBA00022679"/>
    </source>
</evidence>
<sequence length="258" mass="27624">MPFSERSITKIIVKEAAKDWEEICENTDVVIVGAGPSGLSAAYYLRDFGFNVVVFERRLSFGGGIGGGGMLFHKIVIEDEAKEIAEDFGIRCKEIESGLYSIDASEFLAKLASGAIDRGAKVILGVSVEDVIFRPDPLRICGVLIQWSAVEISGLHVDPLMIESRAVVDATGHDAEVVSVAARKIPELGIELKGEKSAYSEMSEKLVVEKTGKVAEGLYVAGMAVAAVHGLPRMGPIFGGMLLSGKRVAELIKEDLKA</sequence>
<feature type="binding site" description="in other chain" evidence="6">
    <location>
        <begin position="56"/>
        <end position="57"/>
    </location>
    <ligand>
        <name>NAD(+)</name>
        <dbReference type="ChEBI" id="CHEBI:57540"/>
        <note>ligand shared between two adjacent protomers</note>
    </ligand>
</feature>
<dbReference type="EMBL" id="DTAK01000061">
    <property type="protein sequence ID" value="HGU59922.1"/>
    <property type="molecule type" value="Genomic_DNA"/>
</dbReference>
<dbReference type="HAMAP" id="MF_00304">
    <property type="entry name" value="Thi4"/>
    <property type="match status" value="1"/>
</dbReference>
<dbReference type="PANTHER" id="PTHR43422">
    <property type="entry name" value="THIAMINE THIAZOLE SYNTHASE"/>
    <property type="match status" value="1"/>
</dbReference>
<comment type="catalytic activity">
    <reaction evidence="6">
        <text>hydrogen sulfide + glycine + NAD(+) = ADP-5-ethyl-4-methylthiazole-2-carboxylate + nicotinamide + 3 H2O + H(+)</text>
        <dbReference type="Rhea" id="RHEA:55704"/>
        <dbReference type="ChEBI" id="CHEBI:15377"/>
        <dbReference type="ChEBI" id="CHEBI:15378"/>
        <dbReference type="ChEBI" id="CHEBI:17154"/>
        <dbReference type="ChEBI" id="CHEBI:29919"/>
        <dbReference type="ChEBI" id="CHEBI:57305"/>
        <dbReference type="ChEBI" id="CHEBI:57540"/>
        <dbReference type="ChEBI" id="CHEBI:139151"/>
        <dbReference type="EC" id="2.4.2.59"/>
    </reaction>
</comment>
<comment type="pathway">
    <text evidence="6">Cofactor biosynthesis; thiamine diphosphate biosynthesis.</text>
</comment>
<keyword evidence="2 6" id="KW-0479">Metal-binding</keyword>
<proteinExistence type="inferred from homology"/>
<dbReference type="Gene3D" id="3.50.50.60">
    <property type="entry name" value="FAD/NAD(P)-binding domain"/>
    <property type="match status" value="1"/>
</dbReference>
<dbReference type="AlphaFoldDB" id="A0A7C4WL54"/>
<dbReference type="InterPro" id="IPR002922">
    <property type="entry name" value="Thi4_fam"/>
</dbReference>
<dbReference type="Pfam" id="PF01946">
    <property type="entry name" value="Thi4"/>
    <property type="match status" value="1"/>
</dbReference>
<evidence type="ECO:0000256" key="4">
    <source>
        <dbReference type="ARBA" id="ARBA00023004"/>
    </source>
</evidence>
<evidence type="ECO:0000256" key="6">
    <source>
        <dbReference type="HAMAP-Rule" id="MF_00304"/>
    </source>
</evidence>
<keyword evidence="1 6" id="KW-0808">Transferase</keyword>
<accession>A0A7C4WL54</accession>
<dbReference type="PANTHER" id="PTHR43422:SF3">
    <property type="entry name" value="THIAMINE THIAZOLE SYNTHASE"/>
    <property type="match status" value="1"/>
</dbReference>
<comment type="cofactor">
    <cofactor evidence="6">
        <name>Fe(2+)</name>
        <dbReference type="ChEBI" id="CHEBI:29033"/>
    </cofactor>
</comment>
<dbReference type="GO" id="GO:0009229">
    <property type="term" value="P:thiamine diphosphate biosynthetic process"/>
    <property type="evidence" value="ECO:0007669"/>
    <property type="project" value="UniProtKB-UniRule"/>
</dbReference>
<dbReference type="EMBL" id="DRUC01000057">
    <property type="protein sequence ID" value="HHF48300.1"/>
    <property type="molecule type" value="Genomic_DNA"/>
</dbReference>